<dbReference type="Pfam" id="PF14664">
    <property type="entry name" value="RICTOR_N"/>
    <property type="match status" value="1"/>
</dbReference>
<dbReference type="GeneID" id="106660821"/>
<evidence type="ECO:0000259" key="4">
    <source>
        <dbReference type="SMART" id="SM01308"/>
    </source>
</evidence>
<feature type="compositionally biased region" description="Basic and acidic residues" evidence="2">
    <location>
        <begin position="1087"/>
        <end position="1115"/>
    </location>
</feature>
<dbReference type="GO" id="GO:0031932">
    <property type="term" value="C:TORC2 complex"/>
    <property type="evidence" value="ECO:0007669"/>
    <property type="project" value="InterPro"/>
</dbReference>
<feature type="domain" description="Rapamycin-insensitive companion of mTOR N-terminal" evidence="4">
    <location>
        <begin position="64"/>
        <end position="425"/>
    </location>
</feature>
<evidence type="ECO:0000256" key="2">
    <source>
        <dbReference type="SAM" id="MobiDB-lite"/>
    </source>
</evidence>
<evidence type="ECO:0008006" key="8">
    <source>
        <dbReference type="Google" id="ProtNLM"/>
    </source>
</evidence>
<comment type="similarity">
    <text evidence="1">Belongs to the RICTOR family.</text>
</comment>
<dbReference type="SMART" id="SM01308">
    <property type="entry name" value="RICTOR_N"/>
    <property type="match status" value="1"/>
</dbReference>
<feature type="region of interest" description="Disordered" evidence="2">
    <location>
        <begin position="1065"/>
        <end position="1136"/>
    </location>
</feature>
<dbReference type="SMART" id="SM01303">
    <property type="entry name" value="RasGEF_N_2"/>
    <property type="match status" value="1"/>
</dbReference>
<dbReference type="InterPro" id="IPR029452">
    <property type="entry name" value="RICTOR_V"/>
</dbReference>
<dbReference type="Proteomes" id="UP000494040">
    <property type="component" value="Unassembled WGS sequence"/>
</dbReference>
<protein>
    <recommendedName>
        <fullName evidence="8">Rapamycin-insensitive companion of mTOR</fullName>
    </recommendedName>
</protein>
<dbReference type="Pfam" id="PF14666">
    <property type="entry name" value="RICTOR_M"/>
    <property type="match status" value="1"/>
</dbReference>
<accession>A0A8I6R670</accession>
<evidence type="ECO:0000313" key="6">
    <source>
        <dbReference type="EnsemblMetazoa" id="XP_014239261.1"/>
    </source>
</evidence>
<dbReference type="Pfam" id="PF14668">
    <property type="entry name" value="RICTOR_V"/>
    <property type="match status" value="1"/>
</dbReference>
<dbReference type="PANTHER" id="PTHR13298">
    <property type="entry name" value="CYTOSOLIC REGULATOR PIANISSIMO"/>
    <property type="match status" value="1"/>
</dbReference>
<dbReference type="SMART" id="SM01310">
    <property type="entry name" value="RICTOR_V"/>
    <property type="match status" value="1"/>
</dbReference>
<name>A0A8I6R670_CIMLE</name>
<dbReference type="GO" id="GO:0043539">
    <property type="term" value="F:protein serine/threonine kinase activator activity"/>
    <property type="evidence" value="ECO:0007669"/>
    <property type="project" value="TreeGrafter"/>
</dbReference>
<feature type="region of interest" description="Disordered" evidence="2">
    <location>
        <begin position="1153"/>
        <end position="1175"/>
    </location>
</feature>
<dbReference type="InterPro" id="IPR028268">
    <property type="entry name" value="Pianissimo_fam"/>
</dbReference>
<sequence length="1461" mass="164167">MESGVYARKTITIKSLIDCLLLPVSLVINYNCKMETATKNPREMMTDILTNVTMRTGVPEPSRLSYMNAFVKLLSRKDFKYEDLGYTAYDILYCFRPLCFLESVRIRNSIFRALRHFIKTEEHVDIFNKLKYDYLIAREVTAGGLQLCRRIIVVSPQKLTHAPVRAVVAFTHPSHTDNLQSAALALLAEIALLNADLFITCGGVSAIIRNLSCLKSPKMTEALLGSLLYLVNKPETRAKAGINLQCLTGSVYMDRGLNSKNNSTTESTVRWCTTAMVCLLRSWTGILHLCQGKRQAITSIVDSLYVTHLQKPILEVLYKLFDLTQPDWTDEITVALEAVHPSKWSDSFRIAEGFIAAEAQSLFPHLAKTRVNLIEVHRAFVLYLFLKANVLEAIVHVVVSDDTFLSVHATILLGELLHLVHTILPPELISLTPGLPNLLSYAVRGRPVNIVPQSTIFENEELPNNAYEELFGPGFTMDQSLLTNSDVEPSKEAQERALRAVCAMSYLHKRPPGPSLYLRHLISWIKSSESPLSEKPQPLAKHSPLSSCDESIKESGVLAERDPYTWNWDVIRAILKRHGETLRKTTDSNKKLFLRRLINFLLPVTGQYGRTELVSNRKSNNLLTLAGLDLISMLLLAPEESECEKLLFELLGGIRTQFLDLARCSTSRSAHDCHLSPINISNSLCQDYFLMVGHLSTSEQGRKALTTTGIYTQLLDLVASTNQDCYIKLIVSTMDFANDEQAKNILKKIFESKSISCRLYATKSLHAMMRIGVGHDRQLMSFLVGLIVDQLSDEDRNVAAVALNAIQEASHSKEYVEAIVEQRPCLMRHGDNGLLVLVRCLSTEEGFRRLHQANFVTAQLAKWGTHYNYRYVNIVEGLLASEGNQSTEVFLPPHLYQQLASHQTGLAMVLANDHVIKLVQVLEHGDCSTDEQILEMKAALYALSGIAGVMDINVLSSMIRIATHCLVYSLRAVAFTAISNVATSVQGEEKLKSLGWYSVKHDRHEMWPLVTPTEEDTPNIIFERNVVVRENKSPLFDLPEEDDNLEDIDKEEFFWGVPGGRTQRIRERRSATLPHSTTPSSYYHNRSYSESKAEHSDSSDYTNEHIVHYKSESGRKSRSNSYTDSSTSGDSTYGMRHYSVSDRVPTLSPIPSAGSLTAFNPQTTKRTSLTSNFSRSSLRGSRQSILRSLEQSSTFPLGLITYGDLLCSPSPRQKHTLNELQWSETPAIEEPDFSTLETSLIDTTSLQSNSNDGLDVPMPIYMGICLPAQIGCLFPKEEINLVKKHVSFISESLKVQGLQDLKNPSFHKEICFLGPQGCHNMMVNTSECEPSYLVEGDLELDKETLENDSVDSSMTDVQSFVDKPMPIIFKSRIVIRNELARMIEQLSNPILHKTCKQSLLQIKQAHGDLFQDICVFSDVCHILSTCQVRVASRDFVNKLFDSAFDEIWHDVAVYLKEHITY</sequence>
<dbReference type="InterPro" id="IPR016024">
    <property type="entry name" value="ARM-type_fold"/>
</dbReference>
<feature type="compositionally biased region" description="Low complexity" evidence="2">
    <location>
        <begin position="1121"/>
        <end position="1134"/>
    </location>
</feature>
<dbReference type="OrthoDB" id="271111at2759"/>
<dbReference type="InterPro" id="IPR028267">
    <property type="entry name" value="Pianissimo_N"/>
</dbReference>
<dbReference type="OMA" id="EIRIHAT"/>
<evidence type="ECO:0000259" key="3">
    <source>
        <dbReference type="SMART" id="SM01307"/>
    </source>
</evidence>
<dbReference type="GO" id="GO:0051897">
    <property type="term" value="P:positive regulation of phosphatidylinositol 3-kinase/protein kinase B signal transduction"/>
    <property type="evidence" value="ECO:0007669"/>
    <property type="project" value="TreeGrafter"/>
</dbReference>
<dbReference type="InterPro" id="IPR029453">
    <property type="entry name" value="Rictor_IV"/>
</dbReference>
<dbReference type="InterPro" id="IPR029451">
    <property type="entry name" value="RICTOR_M"/>
</dbReference>
<dbReference type="GO" id="GO:0038203">
    <property type="term" value="P:TORC2 signaling"/>
    <property type="evidence" value="ECO:0007669"/>
    <property type="project" value="TreeGrafter"/>
</dbReference>
<dbReference type="CTD" id="253260"/>
<dbReference type="KEGG" id="clec:106660821"/>
<dbReference type="Pfam" id="PF14663">
    <property type="entry name" value="RasGEF_N_2"/>
    <property type="match status" value="1"/>
</dbReference>
<dbReference type="SMART" id="SM01307">
    <property type="entry name" value="RICTOR_M"/>
    <property type="match status" value="1"/>
</dbReference>
<feature type="compositionally biased region" description="Polar residues" evidence="2">
    <location>
        <begin position="1154"/>
        <end position="1175"/>
    </location>
</feature>
<feature type="domain" description="Rapamycin-insensitive companion of mTOR" evidence="5">
    <location>
        <begin position="933"/>
        <end position="998"/>
    </location>
</feature>
<keyword evidence="7" id="KW-1185">Reference proteome</keyword>
<dbReference type="PANTHER" id="PTHR13298:SF11">
    <property type="entry name" value="RAPAMYCIN-INSENSITIVE COMPANION OF MTOR"/>
    <property type="match status" value="1"/>
</dbReference>
<dbReference type="EnsemblMetazoa" id="XM_014383775.2">
    <property type="protein sequence ID" value="XP_014239261.1"/>
    <property type="gene ID" value="LOC106660821"/>
</dbReference>
<evidence type="ECO:0000313" key="7">
    <source>
        <dbReference type="Proteomes" id="UP000494040"/>
    </source>
</evidence>
<dbReference type="SUPFAM" id="SSF48371">
    <property type="entry name" value="ARM repeat"/>
    <property type="match status" value="1"/>
</dbReference>
<feature type="compositionally biased region" description="Polar residues" evidence="2">
    <location>
        <begin position="1073"/>
        <end position="1086"/>
    </location>
</feature>
<reference evidence="6" key="1">
    <citation type="submission" date="2022-01" db="UniProtKB">
        <authorList>
            <consortium name="EnsemblMetazoa"/>
        </authorList>
    </citation>
    <scope>IDENTIFICATION</scope>
</reference>
<organism evidence="6 7">
    <name type="scientific">Cimex lectularius</name>
    <name type="common">Bed bug</name>
    <name type="synonym">Acanthia lectularia</name>
    <dbReference type="NCBI Taxonomy" id="79782"/>
    <lineage>
        <taxon>Eukaryota</taxon>
        <taxon>Metazoa</taxon>
        <taxon>Ecdysozoa</taxon>
        <taxon>Arthropoda</taxon>
        <taxon>Hexapoda</taxon>
        <taxon>Insecta</taxon>
        <taxon>Pterygota</taxon>
        <taxon>Neoptera</taxon>
        <taxon>Paraneoptera</taxon>
        <taxon>Hemiptera</taxon>
        <taxon>Heteroptera</taxon>
        <taxon>Panheteroptera</taxon>
        <taxon>Cimicomorpha</taxon>
        <taxon>Cimicidae</taxon>
        <taxon>Cimex</taxon>
    </lineage>
</organism>
<evidence type="ECO:0000256" key="1">
    <source>
        <dbReference type="ARBA" id="ARBA00008878"/>
    </source>
</evidence>
<dbReference type="RefSeq" id="XP_014239261.1">
    <property type="nucleotide sequence ID" value="XM_014383775.2"/>
</dbReference>
<proteinExistence type="inferred from homology"/>
<evidence type="ECO:0000259" key="5">
    <source>
        <dbReference type="SMART" id="SM01310"/>
    </source>
</evidence>
<feature type="domain" description="Rapamycin-insensitive companion of mTOR middle" evidence="3">
    <location>
        <begin position="543"/>
        <end position="771"/>
    </location>
</feature>